<dbReference type="OrthoDB" id="3687641at2759"/>
<evidence type="ECO:0000313" key="5">
    <source>
        <dbReference type="Proteomes" id="UP000077266"/>
    </source>
</evidence>
<dbReference type="PANTHER" id="PTHR33365">
    <property type="entry name" value="YALI0B05434P"/>
    <property type="match status" value="1"/>
</dbReference>
<evidence type="ECO:0000313" key="4">
    <source>
        <dbReference type="EMBL" id="KZV85736.1"/>
    </source>
</evidence>
<comment type="similarity">
    <text evidence="3">Belongs to the ustYa family.</text>
</comment>
<comment type="pathway">
    <text evidence="1">Mycotoxin biosynthesis.</text>
</comment>
<dbReference type="InterPro" id="IPR021765">
    <property type="entry name" value="UstYa-like"/>
</dbReference>
<evidence type="ECO:0000256" key="2">
    <source>
        <dbReference type="ARBA" id="ARBA00023002"/>
    </source>
</evidence>
<protein>
    <submittedName>
        <fullName evidence="4">Uncharacterized protein</fullName>
    </submittedName>
</protein>
<dbReference type="EMBL" id="KV426178">
    <property type="protein sequence ID" value="KZV85736.1"/>
    <property type="molecule type" value="Genomic_DNA"/>
</dbReference>
<keyword evidence="5" id="KW-1185">Reference proteome</keyword>
<dbReference type="InParanoid" id="A0A165DZD2"/>
<gene>
    <name evidence="4" type="ORF">EXIGLDRAFT_699029</name>
</gene>
<proteinExistence type="inferred from homology"/>
<dbReference type="Proteomes" id="UP000077266">
    <property type="component" value="Unassembled WGS sequence"/>
</dbReference>
<sequence>MPMPQSFEQTRVALTVEESRHFTLGTDKDDVWHSATPRYNLGYVHLGPENRSFALSMVHEMHCLWILNRVFSSPGNPDRIPHARHCIGYLRHGVLCDADLTLEPGDFFERDFGEETARVGETHECRDWSAVYDAAEKNWYEKIAPFRDGEAED</sequence>
<organism evidence="4 5">
    <name type="scientific">Exidia glandulosa HHB12029</name>
    <dbReference type="NCBI Taxonomy" id="1314781"/>
    <lineage>
        <taxon>Eukaryota</taxon>
        <taxon>Fungi</taxon>
        <taxon>Dikarya</taxon>
        <taxon>Basidiomycota</taxon>
        <taxon>Agaricomycotina</taxon>
        <taxon>Agaricomycetes</taxon>
        <taxon>Auriculariales</taxon>
        <taxon>Exidiaceae</taxon>
        <taxon>Exidia</taxon>
    </lineage>
</organism>
<keyword evidence="2" id="KW-0560">Oxidoreductase</keyword>
<evidence type="ECO:0000256" key="3">
    <source>
        <dbReference type="ARBA" id="ARBA00035112"/>
    </source>
</evidence>
<accession>A0A165DZD2</accession>
<dbReference type="GO" id="GO:0043386">
    <property type="term" value="P:mycotoxin biosynthetic process"/>
    <property type="evidence" value="ECO:0007669"/>
    <property type="project" value="InterPro"/>
</dbReference>
<dbReference type="GO" id="GO:0016491">
    <property type="term" value="F:oxidoreductase activity"/>
    <property type="evidence" value="ECO:0007669"/>
    <property type="project" value="UniProtKB-KW"/>
</dbReference>
<dbReference type="STRING" id="1314781.A0A165DZD2"/>
<reference evidence="4 5" key="1">
    <citation type="journal article" date="2016" name="Mol. Biol. Evol.">
        <title>Comparative Genomics of Early-Diverging Mushroom-Forming Fungi Provides Insights into the Origins of Lignocellulose Decay Capabilities.</title>
        <authorList>
            <person name="Nagy L.G."/>
            <person name="Riley R."/>
            <person name="Tritt A."/>
            <person name="Adam C."/>
            <person name="Daum C."/>
            <person name="Floudas D."/>
            <person name="Sun H."/>
            <person name="Yadav J.S."/>
            <person name="Pangilinan J."/>
            <person name="Larsson K.H."/>
            <person name="Matsuura K."/>
            <person name="Barry K."/>
            <person name="Labutti K."/>
            <person name="Kuo R."/>
            <person name="Ohm R.A."/>
            <person name="Bhattacharya S.S."/>
            <person name="Shirouzu T."/>
            <person name="Yoshinaga Y."/>
            <person name="Martin F.M."/>
            <person name="Grigoriev I.V."/>
            <person name="Hibbett D.S."/>
        </authorList>
    </citation>
    <scope>NUCLEOTIDE SEQUENCE [LARGE SCALE GENOMIC DNA]</scope>
    <source>
        <strain evidence="4 5">HHB12029</strain>
    </source>
</reference>
<dbReference type="AlphaFoldDB" id="A0A165DZD2"/>
<dbReference type="PANTHER" id="PTHR33365:SF11">
    <property type="entry name" value="TAT PATHWAY SIGNAL SEQUENCE"/>
    <property type="match status" value="1"/>
</dbReference>
<evidence type="ECO:0000256" key="1">
    <source>
        <dbReference type="ARBA" id="ARBA00004685"/>
    </source>
</evidence>
<name>A0A165DZD2_EXIGL</name>
<dbReference type="Pfam" id="PF11807">
    <property type="entry name" value="UstYa"/>
    <property type="match status" value="1"/>
</dbReference>